<protein>
    <submittedName>
        <fullName evidence="1">Recombination protein NinB</fullName>
    </submittedName>
</protein>
<dbReference type="EMBL" id="QFYR01000003">
    <property type="protein sequence ID" value="RAK52098.1"/>
    <property type="molecule type" value="Genomic_DNA"/>
</dbReference>
<organism evidence="1 2">
    <name type="scientific">Phenylobacterium deserti</name>
    <dbReference type="NCBI Taxonomy" id="1914756"/>
    <lineage>
        <taxon>Bacteria</taxon>
        <taxon>Pseudomonadati</taxon>
        <taxon>Pseudomonadota</taxon>
        <taxon>Alphaproteobacteria</taxon>
        <taxon>Caulobacterales</taxon>
        <taxon>Caulobacteraceae</taxon>
        <taxon>Phenylobacterium</taxon>
    </lineage>
</organism>
<evidence type="ECO:0000313" key="2">
    <source>
        <dbReference type="Proteomes" id="UP000249725"/>
    </source>
</evidence>
<accession>A0A328AGX4</accession>
<gene>
    <name evidence="1" type="ORF">DJ018_13160</name>
</gene>
<name>A0A328AGX4_9CAUL</name>
<dbReference type="Pfam" id="PF05772">
    <property type="entry name" value="NinB"/>
    <property type="match status" value="1"/>
</dbReference>
<proteinExistence type="predicted"/>
<dbReference type="Gene3D" id="1.10.3790.10">
    <property type="entry name" value="NinB"/>
    <property type="match status" value="1"/>
</dbReference>
<dbReference type="RefSeq" id="WP_111515422.1">
    <property type="nucleotide sequence ID" value="NZ_QFYR01000003.1"/>
</dbReference>
<dbReference type="AlphaFoldDB" id="A0A328AGX4"/>
<dbReference type="InterPro" id="IPR008711">
    <property type="entry name" value="Recombinase_NinB"/>
</dbReference>
<dbReference type="OrthoDB" id="7210800at2"/>
<dbReference type="SUPFAM" id="SSF103370">
    <property type="entry name" value="NinB"/>
    <property type="match status" value="1"/>
</dbReference>
<reference evidence="2" key="1">
    <citation type="submission" date="2018-05" db="EMBL/GenBank/DDBJ databases">
        <authorList>
            <person name="Li X."/>
        </authorList>
    </citation>
    <scope>NUCLEOTIDE SEQUENCE [LARGE SCALE GENOMIC DNA]</scope>
    <source>
        <strain evidence="2">YIM 73061</strain>
    </source>
</reference>
<dbReference type="Proteomes" id="UP000249725">
    <property type="component" value="Unassembled WGS sequence"/>
</dbReference>
<sequence>MSRVLFRLINRRERQRAMHFLTHAPDGALVEFKRDRRTTEQNSALWARLTDVAQQVEWYGAKLTPEDWKDVFTASLRKARVVPGLDAGTYVPLGMRTSDMTKEELSDLLELIAAFGAQHGVQFHDSDQGRGDANNVSSEAA</sequence>
<dbReference type="InterPro" id="IPR036619">
    <property type="entry name" value="NinB_sf"/>
</dbReference>
<comment type="caution">
    <text evidence="1">The sequence shown here is derived from an EMBL/GenBank/DDBJ whole genome shotgun (WGS) entry which is preliminary data.</text>
</comment>
<evidence type="ECO:0000313" key="1">
    <source>
        <dbReference type="EMBL" id="RAK52098.1"/>
    </source>
</evidence>
<keyword evidence="2" id="KW-1185">Reference proteome</keyword>